<keyword evidence="1" id="KW-0238">DNA-binding</keyword>
<keyword evidence="2" id="KW-1185">Reference proteome</keyword>
<dbReference type="EMBL" id="JBHTOG010000035">
    <property type="protein sequence ID" value="MFD1432379.1"/>
    <property type="molecule type" value="Genomic_DNA"/>
</dbReference>
<evidence type="ECO:0000313" key="2">
    <source>
        <dbReference type="Proteomes" id="UP001597192"/>
    </source>
</evidence>
<reference evidence="2" key="1">
    <citation type="journal article" date="2019" name="Int. J. Syst. Evol. Microbiol.">
        <title>The Global Catalogue of Microorganisms (GCM) 10K type strain sequencing project: providing services to taxonomists for standard genome sequencing and annotation.</title>
        <authorList>
            <consortium name="The Broad Institute Genomics Platform"/>
            <consortium name="The Broad Institute Genome Sequencing Center for Infectious Disease"/>
            <person name="Wu L."/>
            <person name="Ma J."/>
        </authorList>
    </citation>
    <scope>NUCLEOTIDE SEQUENCE [LARGE SCALE GENOMIC DNA]</scope>
    <source>
        <strain evidence="2">CCM 8947</strain>
    </source>
</reference>
<organism evidence="1 2">
    <name type="scientific">Lacticaseibacillus yichunensis</name>
    <dbReference type="NCBI Taxonomy" id="2486015"/>
    <lineage>
        <taxon>Bacteria</taxon>
        <taxon>Bacillati</taxon>
        <taxon>Bacillota</taxon>
        <taxon>Bacilli</taxon>
        <taxon>Lactobacillales</taxon>
        <taxon>Lactobacillaceae</taxon>
        <taxon>Lacticaseibacillus</taxon>
    </lineage>
</organism>
<comment type="caution">
    <text evidence="1">The sequence shown here is derived from an EMBL/GenBank/DDBJ whole genome shotgun (WGS) entry which is preliminary data.</text>
</comment>
<accession>A0ABW4CQ73</accession>
<name>A0ABW4CQ73_9LACO</name>
<dbReference type="RefSeq" id="WP_225423280.1">
    <property type="nucleotide sequence ID" value="NZ_JBHTOG010000035.1"/>
</dbReference>
<proteinExistence type="predicted"/>
<evidence type="ECO:0000313" key="1">
    <source>
        <dbReference type="EMBL" id="MFD1432379.1"/>
    </source>
</evidence>
<dbReference type="GO" id="GO:0003677">
    <property type="term" value="F:DNA binding"/>
    <property type="evidence" value="ECO:0007669"/>
    <property type="project" value="UniProtKB-KW"/>
</dbReference>
<gene>
    <name evidence="1" type="ORF">ACFQ47_06740</name>
</gene>
<protein>
    <submittedName>
        <fullName evidence="1">DNA-binding protein</fullName>
    </submittedName>
</protein>
<dbReference type="Proteomes" id="UP001597192">
    <property type="component" value="Unassembled WGS sequence"/>
</dbReference>
<sequence>MKYPNAMQLPYLLNRQQAADFLGVDPVTFDKVFRRHRDFRCFMIGKQARFTIEELTSFVREHLVD</sequence>